<feature type="chain" id="PRO_5032745067" description="DUF31 domain-containing protein" evidence="2">
    <location>
        <begin position="25"/>
        <end position="989"/>
    </location>
</feature>
<dbReference type="NCBIfam" id="NF045841">
    <property type="entry name" value="Ig_SerProt_MIP"/>
    <property type="match status" value="1"/>
</dbReference>
<dbReference type="Gene3D" id="3.10.450.270">
    <property type="match status" value="1"/>
</dbReference>
<keyword evidence="2" id="KW-0732">Signal</keyword>
<sequence>MKKFKLITLWASSVPITSLMVLSAACDNSQEPGSKPKPNDNDPVALENKKNEARELIRKLKNNNGALSADITTASSIQEIEQVITRIKGAIEDQRKEEIKNSTPEQLKEIAKKELSFLRDKKDYLSRIESEVDKEKLSQLIELIKNDLNNQQKLTGEEAEVNNQEFQNIVNNAKESVEFDLVQIGFGFSKPKSETLPSEVVEDSANWEVRVNSEYASKIKAQLSNIRLENNDKNLANSKGEVEIFVRFSNPNTDINEITKSFKVTGFKSGSDGIITISPEPPRNELVEYLKENHLDRYKYDNNKFVEAVSRRDGGNWKSLRNGQLQNTTDVKVTEFNTKAQEVGVSSYSDSVFKGFGVPAYKTDGTLDGLVISQSDPGNLASWVDAFGKKDPHRATGFARKLPNTTYVDIAKQSYSIAFSSYLASSVESERNEVMRLLTNKEDLKELIKKINNTERRDFFLKRLTDNPDANWREKVKLEVFGELKIENNNNEDAAARIYTDYINTYRNQMKKDVDASSLPQDVKDRVKAKIDKEPNLDQLALFGNQQSDVRGTMWLMDYEIKDGEDYPTKFYFGTNLHVADGMIPGLFNGYNISRMKKDVSPVLNKLKFVGLDDNFETFILDSSTIRRVFDGRDYLNKKPADYLATKQKELYKDAEEFIDFAILEIDFSKADLSSYQNAHPNATASDYAKHITNYYKNLSDDKKVKFLNESYLKNYAKIDFPLALNKTQSQKYDWSKLDQLFILGYPLANSGKWRDYYLEMHIDDNLDRVAKYYNTIWINADQDFYKLQLGEDEPEKSEKDKLNRGNFLSYNIGYRTFIDKPGITDAFLSAPVIGSKSNPLDNLYISTQDNKHYINFGLEYTPRWYAPGGGASGSSVRNQRNELVGVYHASNISARTGLAAAFRSEGYDYKGLYGTYNLPQYDLIYGGGKDQKNSYRDAMLKLSKETNGGGITKTWLFKNGFEKTNIPSEYNFTENILTYETTKKTNES</sequence>
<gene>
    <name evidence="4" type="primary">lpp_2</name>
    <name evidence="4" type="ORF">JPM2_5050</name>
</gene>
<dbReference type="InterPro" id="IPR022382">
    <property type="entry name" value="Mycoplasma_peptidase_DUF31"/>
</dbReference>
<dbReference type="EMBL" id="AP022325">
    <property type="protein sequence ID" value="BBU47812.1"/>
    <property type="molecule type" value="Genomic_DNA"/>
</dbReference>
<proteinExistence type="predicted"/>
<feature type="signal peptide" evidence="2">
    <location>
        <begin position="1"/>
        <end position="24"/>
    </location>
</feature>
<name>A0A809RU27_9BACT</name>
<feature type="coiled-coil region" evidence="1">
    <location>
        <begin position="427"/>
        <end position="457"/>
    </location>
</feature>
<evidence type="ECO:0000259" key="3">
    <source>
        <dbReference type="Pfam" id="PF01732"/>
    </source>
</evidence>
<feature type="domain" description="DUF31" evidence="3">
    <location>
        <begin position="404"/>
        <end position="890"/>
    </location>
</feature>
<organism evidence="4 5">
    <name type="scientific">Mycoplasmopsis felis</name>
    <dbReference type="NCBI Taxonomy" id="33923"/>
    <lineage>
        <taxon>Bacteria</taxon>
        <taxon>Bacillati</taxon>
        <taxon>Mycoplasmatota</taxon>
        <taxon>Mycoplasmoidales</taxon>
        <taxon>Metamycoplasmataceae</taxon>
        <taxon>Mycoplasmopsis</taxon>
    </lineage>
</organism>
<dbReference type="PROSITE" id="PS51257">
    <property type="entry name" value="PROKAR_LIPOPROTEIN"/>
    <property type="match status" value="1"/>
</dbReference>
<evidence type="ECO:0000313" key="5">
    <source>
        <dbReference type="Proteomes" id="UP000464317"/>
    </source>
</evidence>
<dbReference type="Proteomes" id="UP000464317">
    <property type="component" value="Chromosome"/>
</dbReference>
<accession>A0A809RU27</accession>
<dbReference type="RefSeq" id="WP_161553239.1">
    <property type="nucleotide sequence ID" value="NZ_AP022325.1"/>
</dbReference>
<protein>
    <recommendedName>
        <fullName evidence="3">DUF31 domain-containing protein</fullName>
    </recommendedName>
</protein>
<evidence type="ECO:0000256" key="1">
    <source>
        <dbReference type="SAM" id="Coils"/>
    </source>
</evidence>
<feature type="coiled-coil region" evidence="1">
    <location>
        <begin position="46"/>
        <end position="97"/>
    </location>
</feature>
<reference evidence="4 5" key="1">
    <citation type="submission" date="2020-01" db="EMBL/GenBank/DDBJ databases">
        <title>Complete genome sequence of Mycoplasma felis strain Myco-2.</title>
        <authorList>
            <person name="Kinoshita Y."/>
            <person name="Niwa H."/>
            <person name="Uchida-Fujii E."/>
            <person name="Nukada T."/>
        </authorList>
    </citation>
    <scope>NUCLEOTIDE SEQUENCE [LARGE SCALE GENOMIC DNA]</scope>
    <source>
        <strain evidence="4 5">Myco-2</strain>
    </source>
</reference>
<dbReference type="KEGG" id="mfel:JPM2_5050"/>
<dbReference type="AlphaFoldDB" id="A0A809RU27"/>
<keyword evidence="1" id="KW-0175">Coiled coil</keyword>
<dbReference type="NCBIfam" id="NF045842">
    <property type="entry name" value="MIP_near_MIB"/>
    <property type="match status" value="1"/>
</dbReference>
<keyword evidence="5" id="KW-1185">Reference proteome</keyword>
<evidence type="ECO:0000313" key="4">
    <source>
        <dbReference type="EMBL" id="BBU47812.1"/>
    </source>
</evidence>
<evidence type="ECO:0000256" key="2">
    <source>
        <dbReference type="SAM" id="SignalP"/>
    </source>
</evidence>
<dbReference type="Pfam" id="PF01732">
    <property type="entry name" value="Mycop_pep_DUF31"/>
    <property type="match status" value="1"/>
</dbReference>